<feature type="domain" description="DUF4440" evidence="2">
    <location>
        <begin position="51"/>
        <end position="152"/>
    </location>
</feature>
<dbReference type="InterPro" id="IPR027843">
    <property type="entry name" value="DUF4440"/>
</dbReference>
<feature type="signal peptide" evidence="1">
    <location>
        <begin position="1"/>
        <end position="24"/>
    </location>
</feature>
<keyword evidence="4" id="KW-1185">Reference proteome</keyword>
<accession>A0ABU9KYF6</accession>
<dbReference type="EMBL" id="JBCDNA010000001">
    <property type="protein sequence ID" value="MEL4455225.1"/>
    <property type="molecule type" value="Genomic_DNA"/>
</dbReference>
<sequence length="158" mass="17718">MKNTKAIISLCPLILIILCMSLSCSEKKKMAPESQDNGIDMVQARKEIENNVKQFSEDFKNADSLALAGHYASDGTFGSIKKDDLASAWGSMITNAVKRGTPEVRFTTNSLFSDGEYLVEIGLYEFLDKDKQVKSEGKYLVVWKQEDGSWKMYRDIGL</sequence>
<name>A0ABU9KYF6_9FLAO</name>
<evidence type="ECO:0000313" key="3">
    <source>
        <dbReference type="EMBL" id="MEL4455225.1"/>
    </source>
</evidence>
<keyword evidence="1" id="KW-0732">Signal</keyword>
<dbReference type="InterPro" id="IPR032710">
    <property type="entry name" value="NTF2-like_dom_sf"/>
</dbReference>
<protein>
    <submittedName>
        <fullName evidence="3">Nuclear transport factor 2 family protein</fullName>
    </submittedName>
</protein>
<organism evidence="3 4">
    <name type="scientific">Lutimonas vermicola</name>
    <dbReference type="NCBI Taxonomy" id="414288"/>
    <lineage>
        <taxon>Bacteria</taxon>
        <taxon>Pseudomonadati</taxon>
        <taxon>Bacteroidota</taxon>
        <taxon>Flavobacteriia</taxon>
        <taxon>Flavobacteriales</taxon>
        <taxon>Flavobacteriaceae</taxon>
        <taxon>Lutimonas</taxon>
    </lineage>
</organism>
<dbReference type="PROSITE" id="PS51257">
    <property type="entry name" value="PROKAR_LIPOPROTEIN"/>
    <property type="match status" value="1"/>
</dbReference>
<evidence type="ECO:0000313" key="4">
    <source>
        <dbReference type="Proteomes" id="UP001474120"/>
    </source>
</evidence>
<proteinExistence type="predicted"/>
<evidence type="ECO:0000256" key="1">
    <source>
        <dbReference type="SAM" id="SignalP"/>
    </source>
</evidence>
<dbReference type="Proteomes" id="UP001474120">
    <property type="component" value="Unassembled WGS sequence"/>
</dbReference>
<feature type="chain" id="PRO_5047417658" evidence="1">
    <location>
        <begin position="25"/>
        <end position="158"/>
    </location>
</feature>
<comment type="caution">
    <text evidence="3">The sequence shown here is derived from an EMBL/GenBank/DDBJ whole genome shotgun (WGS) entry which is preliminary data.</text>
</comment>
<gene>
    <name evidence="3" type="ORF">AABB81_04915</name>
</gene>
<dbReference type="SUPFAM" id="SSF54427">
    <property type="entry name" value="NTF2-like"/>
    <property type="match status" value="1"/>
</dbReference>
<dbReference type="Pfam" id="PF14534">
    <property type="entry name" value="DUF4440"/>
    <property type="match status" value="1"/>
</dbReference>
<dbReference type="Gene3D" id="3.10.450.50">
    <property type="match status" value="1"/>
</dbReference>
<dbReference type="RefSeq" id="WP_342159023.1">
    <property type="nucleotide sequence ID" value="NZ_JBCDNA010000001.1"/>
</dbReference>
<reference evidence="3 4" key="1">
    <citation type="submission" date="2024-04" db="EMBL/GenBank/DDBJ databases">
        <title>whole genome sequencing of Lutimonas vermicola strain IMCC1616.</title>
        <authorList>
            <person name="Bae S.S."/>
        </authorList>
    </citation>
    <scope>NUCLEOTIDE SEQUENCE [LARGE SCALE GENOMIC DNA]</scope>
    <source>
        <strain evidence="3 4">IMCC1616</strain>
    </source>
</reference>
<evidence type="ECO:0000259" key="2">
    <source>
        <dbReference type="Pfam" id="PF14534"/>
    </source>
</evidence>